<evidence type="ECO:0000256" key="1">
    <source>
        <dbReference type="PROSITE-ProRule" id="PRU00042"/>
    </source>
</evidence>
<dbReference type="PROSITE" id="PS00028">
    <property type="entry name" value="ZINC_FINGER_C2H2_1"/>
    <property type="match status" value="1"/>
</dbReference>
<sequence length="200" mass="21839">MDFFANLHGLCPVHFPVNANAMTFLDNEVDQAQWGGLDLEQAPDQLVCLCSEYASHDDVDLDNAGESAIAEPTAQQSLPQSTPTHGVTFNSLNSQESNEASGSASADPASSSIPSPRLFTCDHCGSISAKTQRDFNRHLATARHRKNASRNGREEIQLNSSPNRGTGFRCPVASCDNTFPRKDNLWRHIDKMHGISERGE</sequence>
<feature type="domain" description="C2H2-type" evidence="3">
    <location>
        <begin position="168"/>
        <end position="193"/>
    </location>
</feature>
<dbReference type="RefSeq" id="XP_062681113.1">
    <property type="nucleotide sequence ID" value="XM_062822393.1"/>
</dbReference>
<dbReference type="GeneID" id="87859547"/>
<dbReference type="PROSITE" id="PS50157">
    <property type="entry name" value="ZINC_FINGER_C2H2_2"/>
    <property type="match status" value="1"/>
</dbReference>
<feature type="compositionally biased region" description="Low complexity" evidence="2">
    <location>
        <begin position="100"/>
        <end position="112"/>
    </location>
</feature>
<reference evidence="4" key="1">
    <citation type="journal article" date="2023" name="Mol. Phylogenet. Evol.">
        <title>Genome-scale phylogeny and comparative genomics of the fungal order Sordariales.</title>
        <authorList>
            <person name="Hensen N."/>
            <person name="Bonometti L."/>
            <person name="Westerberg I."/>
            <person name="Brannstrom I.O."/>
            <person name="Guillou S."/>
            <person name="Cros-Aarteil S."/>
            <person name="Calhoun S."/>
            <person name="Haridas S."/>
            <person name="Kuo A."/>
            <person name="Mondo S."/>
            <person name="Pangilinan J."/>
            <person name="Riley R."/>
            <person name="LaButti K."/>
            <person name="Andreopoulos B."/>
            <person name="Lipzen A."/>
            <person name="Chen C."/>
            <person name="Yan M."/>
            <person name="Daum C."/>
            <person name="Ng V."/>
            <person name="Clum A."/>
            <person name="Steindorff A."/>
            <person name="Ohm R.A."/>
            <person name="Martin F."/>
            <person name="Silar P."/>
            <person name="Natvig D.O."/>
            <person name="Lalanne C."/>
            <person name="Gautier V."/>
            <person name="Ament-Velasquez S.L."/>
            <person name="Kruys A."/>
            <person name="Hutchinson M.I."/>
            <person name="Powell A.J."/>
            <person name="Barry K."/>
            <person name="Miller A.N."/>
            <person name="Grigoriev I.V."/>
            <person name="Debuchy R."/>
            <person name="Gladieux P."/>
            <person name="Hiltunen Thoren M."/>
            <person name="Johannesson H."/>
        </authorList>
    </citation>
    <scope>NUCLEOTIDE SEQUENCE</scope>
    <source>
        <strain evidence="4">CBS 560.94</strain>
    </source>
</reference>
<dbReference type="GO" id="GO:0008270">
    <property type="term" value="F:zinc ion binding"/>
    <property type="evidence" value="ECO:0007669"/>
    <property type="project" value="UniProtKB-KW"/>
</dbReference>
<organism evidence="4 5">
    <name type="scientific">Neurospora tetraspora</name>
    <dbReference type="NCBI Taxonomy" id="94610"/>
    <lineage>
        <taxon>Eukaryota</taxon>
        <taxon>Fungi</taxon>
        <taxon>Dikarya</taxon>
        <taxon>Ascomycota</taxon>
        <taxon>Pezizomycotina</taxon>
        <taxon>Sordariomycetes</taxon>
        <taxon>Sordariomycetidae</taxon>
        <taxon>Sordariales</taxon>
        <taxon>Sordariaceae</taxon>
        <taxon>Neurospora</taxon>
    </lineage>
</organism>
<evidence type="ECO:0000313" key="4">
    <source>
        <dbReference type="EMBL" id="KAK3343320.1"/>
    </source>
</evidence>
<dbReference type="AlphaFoldDB" id="A0AAE0JE33"/>
<dbReference type="InterPro" id="IPR013087">
    <property type="entry name" value="Znf_C2H2_type"/>
</dbReference>
<keyword evidence="1" id="KW-0479">Metal-binding</keyword>
<proteinExistence type="predicted"/>
<keyword evidence="1" id="KW-0862">Zinc</keyword>
<dbReference type="Gene3D" id="3.30.160.60">
    <property type="entry name" value="Classic Zinc Finger"/>
    <property type="match status" value="1"/>
</dbReference>
<dbReference type="Proteomes" id="UP001278500">
    <property type="component" value="Unassembled WGS sequence"/>
</dbReference>
<name>A0AAE0JE33_9PEZI</name>
<dbReference type="EMBL" id="JAUEPP010000005">
    <property type="protein sequence ID" value="KAK3343320.1"/>
    <property type="molecule type" value="Genomic_DNA"/>
</dbReference>
<keyword evidence="5" id="KW-1185">Reference proteome</keyword>
<keyword evidence="1" id="KW-0863">Zinc-finger</keyword>
<protein>
    <recommendedName>
        <fullName evidence="3">C2H2-type domain-containing protein</fullName>
    </recommendedName>
</protein>
<evidence type="ECO:0000313" key="5">
    <source>
        <dbReference type="Proteomes" id="UP001278500"/>
    </source>
</evidence>
<reference evidence="4" key="2">
    <citation type="submission" date="2023-06" db="EMBL/GenBank/DDBJ databases">
        <authorList>
            <consortium name="Lawrence Berkeley National Laboratory"/>
            <person name="Haridas S."/>
            <person name="Hensen N."/>
            <person name="Bonometti L."/>
            <person name="Westerberg I."/>
            <person name="Brannstrom I.O."/>
            <person name="Guillou S."/>
            <person name="Cros-Aarteil S."/>
            <person name="Calhoun S."/>
            <person name="Kuo A."/>
            <person name="Mondo S."/>
            <person name="Pangilinan J."/>
            <person name="Riley R."/>
            <person name="Labutti K."/>
            <person name="Andreopoulos B."/>
            <person name="Lipzen A."/>
            <person name="Chen C."/>
            <person name="Yanf M."/>
            <person name="Daum C."/>
            <person name="Ng V."/>
            <person name="Clum A."/>
            <person name="Steindorff A."/>
            <person name="Ohm R."/>
            <person name="Martin F."/>
            <person name="Silar P."/>
            <person name="Natvig D."/>
            <person name="Lalanne C."/>
            <person name="Gautier V."/>
            <person name="Ament-Velasquez S.L."/>
            <person name="Kruys A."/>
            <person name="Hutchinson M.I."/>
            <person name="Powell A.J."/>
            <person name="Barry K."/>
            <person name="Miller A.N."/>
            <person name="Grigoriev I.V."/>
            <person name="Debuchy R."/>
            <person name="Gladieux P."/>
            <person name="Thoren M.H."/>
            <person name="Johannesson H."/>
        </authorList>
    </citation>
    <scope>NUCLEOTIDE SEQUENCE</scope>
    <source>
        <strain evidence="4">CBS 560.94</strain>
    </source>
</reference>
<gene>
    <name evidence="4" type="ORF">B0H65DRAFT_245683</name>
</gene>
<feature type="region of interest" description="Disordered" evidence="2">
    <location>
        <begin position="72"/>
        <end position="112"/>
    </location>
</feature>
<dbReference type="SMART" id="SM00355">
    <property type="entry name" value="ZnF_C2H2"/>
    <property type="match status" value="2"/>
</dbReference>
<comment type="caution">
    <text evidence="4">The sequence shown here is derived from an EMBL/GenBank/DDBJ whole genome shotgun (WGS) entry which is preliminary data.</text>
</comment>
<dbReference type="Pfam" id="PF00096">
    <property type="entry name" value="zf-C2H2"/>
    <property type="match status" value="1"/>
</dbReference>
<evidence type="ECO:0000256" key="2">
    <source>
        <dbReference type="SAM" id="MobiDB-lite"/>
    </source>
</evidence>
<feature type="region of interest" description="Disordered" evidence="2">
    <location>
        <begin position="142"/>
        <end position="163"/>
    </location>
</feature>
<feature type="compositionally biased region" description="Polar residues" evidence="2">
    <location>
        <begin position="73"/>
        <end position="99"/>
    </location>
</feature>
<evidence type="ECO:0000259" key="3">
    <source>
        <dbReference type="PROSITE" id="PS50157"/>
    </source>
</evidence>
<accession>A0AAE0JE33</accession>